<sequence>MVVPITLSRRRLLAASACCGAGTLAGCLATESGDDGGLPMQVTVEMMSQPQPQFEPRLVHIAVGGTVEWKLHSGDHDATAYHPDTHGPLRIPETAESWASPELTAVGSTYERTFEAEGVYDYVDTTAVCIAHEVVGSVGRIIVGWPDYDPETEPALREPQEELPNVARSRIADLNEQTREILTEEPPGDQ</sequence>
<evidence type="ECO:0000313" key="1">
    <source>
        <dbReference type="EMBL" id="RQG90676.1"/>
    </source>
</evidence>
<protein>
    <submittedName>
        <fullName evidence="1">Halocyanin</fullName>
    </submittedName>
</protein>
<evidence type="ECO:0000313" key="2">
    <source>
        <dbReference type="Proteomes" id="UP000282323"/>
    </source>
</evidence>
<keyword evidence="2" id="KW-1185">Reference proteome</keyword>
<dbReference type="Proteomes" id="UP000282323">
    <property type="component" value="Unassembled WGS sequence"/>
</dbReference>
<dbReference type="InterPro" id="IPR008972">
    <property type="entry name" value="Cupredoxin"/>
</dbReference>
<dbReference type="RefSeq" id="WP_124197403.1">
    <property type="nucleotide sequence ID" value="NZ_REGA01000025.1"/>
</dbReference>
<dbReference type="AlphaFoldDB" id="A0A3N6MAP2"/>
<dbReference type="EMBL" id="REGA01000025">
    <property type="protein sequence ID" value="RQG90676.1"/>
    <property type="molecule type" value="Genomic_DNA"/>
</dbReference>
<comment type="caution">
    <text evidence="1">The sequence shown here is derived from an EMBL/GenBank/DDBJ whole genome shotgun (WGS) entry which is preliminary data.</text>
</comment>
<dbReference type="Gene3D" id="2.60.40.420">
    <property type="entry name" value="Cupredoxins - blue copper proteins"/>
    <property type="match status" value="1"/>
</dbReference>
<organism evidence="1 2">
    <name type="scientific">Natrarchaeobius chitinivorans</name>
    <dbReference type="NCBI Taxonomy" id="1679083"/>
    <lineage>
        <taxon>Archaea</taxon>
        <taxon>Methanobacteriati</taxon>
        <taxon>Methanobacteriota</taxon>
        <taxon>Stenosarchaea group</taxon>
        <taxon>Halobacteria</taxon>
        <taxon>Halobacteriales</taxon>
        <taxon>Natrialbaceae</taxon>
        <taxon>Natrarchaeobius</taxon>
    </lineage>
</organism>
<proteinExistence type="predicted"/>
<dbReference type="OrthoDB" id="186995at2157"/>
<gene>
    <name evidence="1" type="ORF">EA473_20425</name>
</gene>
<reference evidence="1 2" key="1">
    <citation type="submission" date="2018-10" db="EMBL/GenBank/DDBJ databases">
        <title>Natrarchaeobius chitinivorans gen. nov., sp. nov., and Natrarchaeobius haloalkaliphilus sp. nov., alkaliphilic, chitin-utilizing haloarchaea from hypersaline alkaline lakes.</title>
        <authorList>
            <person name="Sorokin D.Y."/>
            <person name="Elcheninov A.G."/>
            <person name="Kostrikina N.A."/>
            <person name="Bale N.J."/>
            <person name="Sinninghe Damste J.S."/>
            <person name="Khijniak T.V."/>
            <person name="Kublanov I.V."/>
            <person name="Toshchakov S.V."/>
        </authorList>
    </citation>
    <scope>NUCLEOTIDE SEQUENCE [LARGE SCALE GENOMIC DNA]</scope>
    <source>
        <strain evidence="1 2">AArcht4T</strain>
    </source>
</reference>
<accession>A0A3N6MAP2</accession>
<name>A0A3N6MAP2_NATCH</name>
<dbReference type="SUPFAM" id="SSF49503">
    <property type="entry name" value="Cupredoxins"/>
    <property type="match status" value="1"/>
</dbReference>